<organism evidence="3 4">
    <name type="scientific">Nonomuraea rubra</name>
    <dbReference type="NCBI Taxonomy" id="46180"/>
    <lineage>
        <taxon>Bacteria</taxon>
        <taxon>Bacillati</taxon>
        <taxon>Actinomycetota</taxon>
        <taxon>Actinomycetes</taxon>
        <taxon>Streptosporangiales</taxon>
        <taxon>Streptosporangiaceae</taxon>
        <taxon>Nonomuraea</taxon>
    </lineage>
</organism>
<feature type="region of interest" description="Disordered" evidence="1">
    <location>
        <begin position="119"/>
        <end position="181"/>
    </location>
</feature>
<dbReference type="RefSeq" id="WP_221524822.1">
    <property type="nucleotide sequence ID" value="NZ_JACHMI010000001.1"/>
</dbReference>
<keyword evidence="2" id="KW-1133">Transmembrane helix</keyword>
<protein>
    <recommendedName>
        <fullName evidence="5">DUF2306 domain-containing protein</fullName>
    </recommendedName>
</protein>
<evidence type="ECO:0000256" key="2">
    <source>
        <dbReference type="SAM" id="Phobius"/>
    </source>
</evidence>
<feature type="compositionally biased region" description="Basic and acidic residues" evidence="1">
    <location>
        <begin position="159"/>
        <end position="169"/>
    </location>
</feature>
<feature type="compositionally biased region" description="Basic residues" evidence="1">
    <location>
        <begin position="130"/>
        <end position="140"/>
    </location>
</feature>
<feature type="transmembrane region" description="Helical" evidence="2">
    <location>
        <begin position="12"/>
        <end position="33"/>
    </location>
</feature>
<dbReference type="Proteomes" id="UP000565579">
    <property type="component" value="Unassembled WGS sequence"/>
</dbReference>
<evidence type="ECO:0000256" key="1">
    <source>
        <dbReference type="SAM" id="MobiDB-lite"/>
    </source>
</evidence>
<proteinExistence type="predicted"/>
<evidence type="ECO:0000313" key="3">
    <source>
        <dbReference type="EMBL" id="MBB6548943.1"/>
    </source>
</evidence>
<keyword evidence="4" id="KW-1185">Reference proteome</keyword>
<comment type="caution">
    <text evidence="3">The sequence shown here is derived from an EMBL/GenBank/DDBJ whole genome shotgun (WGS) entry which is preliminary data.</text>
</comment>
<keyword evidence="2" id="KW-0472">Membrane</keyword>
<keyword evidence="2" id="KW-0812">Transmembrane</keyword>
<accession>A0A7X0NSQ4</accession>
<evidence type="ECO:0000313" key="4">
    <source>
        <dbReference type="Proteomes" id="UP000565579"/>
    </source>
</evidence>
<dbReference type="EMBL" id="JACHMI010000001">
    <property type="protein sequence ID" value="MBB6548943.1"/>
    <property type="molecule type" value="Genomic_DNA"/>
</dbReference>
<dbReference type="Pfam" id="PF10067">
    <property type="entry name" value="DUF2306"/>
    <property type="match status" value="1"/>
</dbReference>
<reference evidence="3 4" key="1">
    <citation type="submission" date="2020-08" db="EMBL/GenBank/DDBJ databases">
        <title>Sequencing the genomes of 1000 actinobacteria strains.</title>
        <authorList>
            <person name="Klenk H.-P."/>
        </authorList>
    </citation>
    <scope>NUCLEOTIDE SEQUENCE [LARGE SCALE GENOMIC DNA]</scope>
    <source>
        <strain evidence="3 4">DSM 43768</strain>
    </source>
</reference>
<evidence type="ECO:0008006" key="5">
    <source>
        <dbReference type="Google" id="ProtNLM"/>
    </source>
</evidence>
<feature type="transmembrane region" description="Helical" evidence="2">
    <location>
        <begin position="82"/>
        <end position="109"/>
    </location>
</feature>
<feature type="transmembrane region" description="Helical" evidence="2">
    <location>
        <begin position="45"/>
        <end position="70"/>
    </location>
</feature>
<sequence>MAGLATPYGPVTMAGDVMLALLWLGCTLTGWRMARQRRFADHRRWMVRSFALTMSIITNRFYSVLFAILLEPQLETTFHGDLMLFTSTIAALAAWLCWTLPLLAAEWWLDHTAATKRRRPLPHAPPLIHHPTRPRHRPAPPHRTTAPGSRCRANAHRARPPEPDHHGRCGDSAVPAPPAAS</sequence>
<name>A0A7X0NSQ4_9ACTN</name>
<gene>
    <name evidence="3" type="ORF">HD593_003738</name>
</gene>
<dbReference type="InterPro" id="IPR018750">
    <property type="entry name" value="DUF2306_membrane"/>
</dbReference>
<dbReference type="AlphaFoldDB" id="A0A7X0NSQ4"/>